<dbReference type="Proteomes" id="UP000477070">
    <property type="component" value="Unassembled WGS sequence"/>
</dbReference>
<gene>
    <name evidence="2" type="ORF">DCO61_05325</name>
</gene>
<accession>A0A6L7DC75</accession>
<feature type="region of interest" description="Disordered" evidence="1">
    <location>
        <begin position="532"/>
        <end position="554"/>
    </location>
</feature>
<dbReference type="RefSeq" id="WP_118949189.1">
    <property type="nucleotide sequence ID" value="NZ_QBIU01000001.1"/>
</dbReference>
<name>A0A6L7DC75_9HELI</name>
<reference evidence="2 3" key="1">
    <citation type="submission" date="2019-12" db="EMBL/GenBank/DDBJ databases">
        <title>Multi-Generational Helicobacter saguini Isolates.</title>
        <authorList>
            <person name="Mannion A."/>
            <person name="Shen Z."/>
            <person name="Fox J.G."/>
        </authorList>
    </citation>
    <scope>NUCLEOTIDE SEQUENCE [LARGE SCALE GENOMIC DNA]</scope>
    <source>
        <strain evidence="3">16-048 (F4)</strain>
    </source>
</reference>
<sequence>MRNKILQNLDSKNRSFNSKKLGNMESRFYKSIESSNLDSKKVIESKIIKNVDCHENSCEFSLNDNNKDSIKNIESRNIKIQNVESRKAKLDSKNKQTKTSSDSLTLKKIKARSANLVSPPVASREKSEIANAEVHSPLFLQSDRLAGLSPFEDKSGYFFCHKRNFWGAQGGGFALFCAKDSQEIKNVLLKNSDFRKLDSTESIKQDSIKLATLESRFYQNIKFNNLDSKIVMESNLQNFKKLDSKTQNSQLQDFYKSIPKEPPIYKIKTNLATANFASNVDENIESKNVDSKKIDVDVSLTLNMTENLESRFYKNIKFYNLDSKKIIESKTIKSVDCHENSCNDSKDSIKNIENQNIESRKAKLDSKNKQTKTSSDSLTLKKIKARSANLVSPPNSQCKKAESTHAAVRVSAFLQRVGKAGLSPFEDKSGYFFCHKRNFWGARGGGFALFCAKDSQKTKNDLLKNSDFRKVDSIESNNPKDSKKLGNIESKNVDSKKNNVDVSLSLNMTKNIESRFYKNSNFTNLDSIKTQNQDSKNAHLPTPLTPLRKGGGNPTLTFQNIKNVNYITESKLKDSKEKLENIESRFYENIEISNLDFKKVIKSNIQDSKKIVNLDSKMQNSHSHFLCKSIPTRPPFFKINIKSANANFANNVNENIESKNVDSKKNNVDVSLSLNMTKNIESRFYKNSNFTNLDSIKTQNQDSKNAHLPTPLTPLRKGGENPTLTFQNIKNVNYITESKLKDSKEKLGNIESRFYKNIEFWNLDSKKVMESNLQNFKKLDSKTQNSHSHFLCKSIPTRPPFFKINIKSANANFANNVNENIESKNVDSKKNNVDVSLSLNMTKNIESRFYKNSNFTNLDSIKTQNQDSKNAHLPTPLTPLRKGGGNPTLTFQNIKNVNYITESKLKDSKEKLENIESRFYENIEISNLDFKKVIKSNIQDSKKIVNLDSKMQNSHSHFLCKSIPTLPPFFKINIKSANANFANNVNKNIEIYNLNSKKLQNLDFINVQLPTPLTPLRKGGGNTTTHHLKYKQDFIKNTESKNKDFKKIDVDVLLSLNMTEKLKNIESRFYKNTKINNLYLKNFQNIA</sequence>
<evidence type="ECO:0000313" key="2">
    <source>
        <dbReference type="EMBL" id="MWV69443.1"/>
    </source>
</evidence>
<feature type="region of interest" description="Disordered" evidence="1">
    <location>
        <begin position="865"/>
        <end position="886"/>
    </location>
</feature>
<dbReference type="EMBL" id="QBIU01000001">
    <property type="protein sequence ID" value="MWV69443.1"/>
    <property type="molecule type" value="Genomic_DNA"/>
</dbReference>
<organism evidence="2 3">
    <name type="scientific">Helicobacter saguini</name>
    <dbReference type="NCBI Taxonomy" id="1548018"/>
    <lineage>
        <taxon>Bacteria</taxon>
        <taxon>Pseudomonadati</taxon>
        <taxon>Campylobacterota</taxon>
        <taxon>Epsilonproteobacteria</taxon>
        <taxon>Campylobacterales</taxon>
        <taxon>Helicobacteraceae</taxon>
        <taxon>Helicobacter</taxon>
    </lineage>
</organism>
<evidence type="ECO:0000256" key="1">
    <source>
        <dbReference type="SAM" id="MobiDB-lite"/>
    </source>
</evidence>
<comment type="caution">
    <text evidence="2">The sequence shown here is derived from an EMBL/GenBank/DDBJ whole genome shotgun (WGS) entry which is preliminary data.</text>
</comment>
<proteinExistence type="predicted"/>
<feature type="region of interest" description="Disordered" evidence="1">
    <location>
        <begin position="700"/>
        <end position="721"/>
    </location>
</feature>
<dbReference type="AlphaFoldDB" id="A0A6L7DC75"/>
<evidence type="ECO:0000313" key="3">
    <source>
        <dbReference type="Proteomes" id="UP000477070"/>
    </source>
</evidence>
<protein>
    <submittedName>
        <fullName evidence="2">Uncharacterized protein</fullName>
    </submittedName>
</protein>